<dbReference type="Proteomes" id="UP000509684">
    <property type="component" value="Chromosome"/>
</dbReference>
<dbReference type="GO" id="GO:0004222">
    <property type="term" value="F:metalloendopeptidase activity"/>
    <property type="evidence" value="ECO:0007669"/>
    <property type="project" value="InterPro"/>
</dbReference>
<keyword evidence="4 12" id="KW-0812">Transmembrane</keyword>
<reference evidence="14 15" key="1">
    <citation type="journal article" date="2019" name="Microbiome">
        <title>Annotated bacterial chromosomes from frame-shift-corrected long-read metagenomic data.</title>
        <authorList>
            <person name="Arumugam K."/>
            <person name="Bagci C."/>
            <person name="Bessarab I."/>
            <person name="Beier S."/>
            <person name="Buchfink B."/>
            <person name="Gorska A."/>
            <person name="Qiu G."/>
            <person name="Huson D.H."/>
            <person name="Williams R.B.H."/>
        </authorList>
    </citation>
    <scope>NUCLEOTIDE SEQUENCE [LARGE SCALE GENOMIC DNA]</scope>
    <source>
        <strain evidence="14">SSA1</strain>
    </source>
</reference>
<evidence type="ECO:0000256" key="7">
    <source>
        <dbReference type="ARBA" id="ARBA00022833"/>
    </source>
</evidence>
<feature type="transmembrane region" description="Helical" evidence="12">
    <location>
        <begin position="140"/>
        <end position="160"/>
    </location>
</feature>
<evidence type="ECO:0000256" key="8">
    <source>
        <dbReference type="ARBA" id="ARBA00022989"/>
    </source>
</evidence>
<evidence type="ECO:0000256" key="10">
    <source>
        <dbReference type="ARBA" id="ARBA00023136"/>
    </source>
</evidence>
<evidence type="ECO:0000256" key="1">
    <source>
        <dbReference type="ARBA" id="ARBA00004651"/>
    </source>
</evidence>
<keyword evidence="7 11" id="KW-0862">Zinc</keyword>
<keyword evidence="9 11" id="KW-0482">Metalloprotease</keyword>
<name>A0A7D5SDU7_9PROT</name>
<comment type="subcellular location">
    <subcellularLocation>
        <location evidence="1">Cell membrane</location>
        <topology evidence="1">Multi-pass membrane protein</topology>
    </subcellularLocation>
</comment>
<evidence type="ECO:0000256" key="6">
    <source>
        <dbReference type="ARBA" id="ARBA00022801"/>
    </source>
</evidence>
<evidence type="ECO:0000313" key="14">
    <source>
        <dbReference type="EMBL" id="QLH52420.1"/>
    </source>
</evidence>
<evidence type="ECO:0000256" key="5">
    <source>
        <dbReference type="ARBA" id="ARBA00022723"/>
    </source>
</evidence>
<dbReference type="GO" id="GO:0006508">
    <property type="term" value="P:proteolysis"/>
    <property type="evidence" value="ECO:0007669"/>
    <property type="project" value="UniProtKB-KW"/>
</dbReference>
<feature type="domain" description="Peptidase M48" evidence="13">
    <location>
        <begin position="54"/>
        <end position="255"/>
    </location>
</feature>
<evidence type="ECO:0000313" key="15">
    <source>
        <dbReference type="Proteomes" id="UP000509684"/>
    </source>
</evidence>
<dbReference type="PANTHER" id="PTHR43221">
    <property type="entry name" value="PROTEASE HTPX"/>
    <property type="match status" value="1"/>
</dbReference>
<dbReference type="KEGG" id="acog:HWD57_03260"/>
<organism evidence="14 15">
    <name type="scientific">Candidatus Accumulibacter cognatus</name>
    <dbReference type="NCBI Taxonomy" id="2954383"/>
    <lineage>
        <taxon>Bacteria</taxon>
        <taxon>Pseudomonadati</taxon>
        <taxon>Pseudomonadota</taxon>
        <taxon>Betaproteobacteria</taxon>
        <taxon>Candidatus Accumulibacter</taxon>
    </lineage>
</organism>
<dbReference type="PANTHER" id="PTHR43221:SF1">
    <property type="entry name" value="PROTEASE HTPX"/>
    <property type="match status" value="1"/>
</dbReference>
<keyword evidence="5" id="KW-0479">Metal-binding</keyword>
<keyword evidence="2" id="KW-1003">Cell membrane</keyword>
<keyword evidence="6 11" id="KW-0378">Hydrolase</keyword>
<dbReference type="InterPro" id="IPR001915">
    <property type="entry name" value="Peptidase_M48"/>
</dbReference>
<dbReference type="GO" id="GO:0005886">
    <property type="term" value="C:plasma membrane"/>
    <property type="evidence" value="ECO:0007669"/>
    <property type="project" value="UniProtKB-SubCell"/>
</dbReference>
<dbReference type="EMBL" id="CP058708">
    <property type="protein sequence ID" value="QLH52420.1"/>
    <property type="molecule type" value="Genomic_DNA"/>
</dbReference>
<evidence type="ECO:0000256" key="4">
    <source>
        <dbReference type="ARBA" id="ARBA00022692"/>
    </source>
</evidence>
<comment type="similarity">
    <text evidence="11">Belongs to the peptidase M48 family.</text>
</comment>
<dbReference type="InterPro" id="IPR050083">
    <property type="entry name" value="HtpX_protease"/>
</dbReference>
<keyword evidence="8 12" id="KW-1133">Transmembrane helix</keyword>
<evidence type="ECO:0000259" key="13">
    <source>
        <dbReference type="Pfam" id="PF01435"/>
    </source>
</evidence>
<protein>
    <submittedName>
        <fullName evidence="14">M48 family metalloprotease</fullName>
    </submittedName>
</protein>
<gene>
    <name evidence="14" type="ORF">HWD57_03260</name>
</gene>
<comment type="cofactor">
    <cofactor evidence="11">
        <name>Zn(2+)</name>
        <dbReference type="ChEBI" id="CHEBI:29105"/>
    </cofactor>
    <text evidence="11">Binds 1 zinc ion per subunit.</text>
</comment>
<evidence type="ECO:0000256" key="12">
    <source>
        <dbReference type="SAM" id="Phobius"/>
    </source>
</evidence>
<evidence type="ECO:0000256" key="2">
    <source>
        <dbReference type="ARBA" id="ARBA00022475"/>
    </source>
</evidence>
<dbReference type="Pfam" id="PF01435">
    <property type="entry name" value="Peptidase_M48"/>
    <property type="match status" value="1"/>
</dbReference>
<dbReference type="AlphaFoldDB" id="A0A7D5SDU7"/>
<dbReference type="Gene3D" id="3.30.2010.10">
    <property type="entry name" value="Metalloproteases ('zincins'), catalytic domain"/>
    <property type="match status" value="1"/>
</dbReference>
<dbReference type="CDD" id="cd07339">
    <property type="entry name" value="M48B_HtpX_like"/>
    <property type="match status" value="1"/>
</dbReference>
<sequence length="291" mass="31671">MLGIAAMAGSLLLGETGAWLAAGVALMALLIEPTTSSALTLRLYRARPLHPAEAPGLWALLRQLAKLTGLPAVPVPHYVPSQMINAFATCSRQRAAIVVTDGLLRTLTPRELTGVLAHEVAHIVHDDLRVMGLADSVSRLTSLLALLGQLILILSLPWFLLGELSVSWPAWLLLALAPHLTLLAQLGLSRVREFDADLMAARLTGDPQGLASALARIEQVSRSWRHWLLPGWGNPEPSWLRTHPATAARIKRLHALSTPGWSDLPTPAIHVHDGWPCPPHAPRWYPGGYWR</sequence>
<keyword evidence="10 12" id="KW-0472">Membrane</keyword>
<evidence type="ECO:0000256" key="9">
    <source>
        <dbReference type="ARBA" id="ARBA00023049"/>
    </source>
</evidence>
<accession>A0A7D5SDU7</accession>
<evidence type="ECO:0000256" key="11">
    <source>
        <dbReference type="RuleBase" id="RU003983"/>
    </source>
</evidence>
<evidence type="ECO:0000256" key="3">
    <source>
        <dbReference type="ARBA" id="ARBA00022670"/>
    </source>
</evidence>
<keyword evidence="3 11" id="KW-0645">Protease</keyword>
<proteinExistence type="inferred from homology"/>
<feature type="transmembrane region" description="Helical" evidence="12">
    <location>
        <begin position="166"/>
        <end position="184"/>
    </location>
</feature>
<dbReference type="GO" id="GO:0046872">
    <property type="term" value="F:metal ion binding"/>
    <property type="evidence" value="ECO:0007669"/>
    <property type="project" value="UniProtKB-KW"/>
</dbReference>